<keyword evidence="1" id="KW-1133">Transmembrane helix</keyword>
<evidence type="ECO:0000313" key="3">
    <source>
        <dbReference type="EMBL" id="BAQ71366.1"/>
    </source>
</evidence>
<evidence type="ECO:0000256" key="1">
    <source>
        <dbReference type="SAM" id="Phobius"/>
    </source>
</evidence>
<keyword evidence="1" id="KW-0812">Transmembrane</keyword>
<sequence>MRIHDALAGALLAALGGAVIWYVAGFPRVAGQIYGPDLFPRLIGIGLVLFGGGLVLRGARAAGGLPALLDLPSNGEIRRALLATLYIVSSVLAVVFLAERLGSQILVFAILISGLLAVYRRPVLSLTLAVGLTVAFDLIFRVLLRVPLPSGPLTGVL</sequence>
<dbReference type="Proteomes" id="UP000064912">
    <property type="component" value="Chromosome"/>
</dbReference>
<accession>A0A0D6B8K4</accession>
<evidence type="ECO:0000313" key="4">
    <source>
        <dbReference type="Proteomes" id="UP000064912"/>
    </source>
</evidence>
<feature type="transmembrane region" description="Helical" evidence="1">
    <location>
        <begin position="80"/>
        <end position="97"/>
    </location>
</feature>
<feature type="domain" description="DUF1468" evidence="2">
    <location>
        <begin position="7"/>
        <end position="149"/>
    </location>
</feature>
<feature type="transmembrane region" description="Helical" evidence="1">
    <location>
        <begin position="38"/>
        <end position="59"/>
    </location>
</feature>
<feature type="transmembrane region" description="Helical" evidence="1">
    <location>
        <begin position="7"/>
        <end position="26"/>
    </location>
</feature>
<dbReference type="PATRIC" id="fig|35806.4.peg.4351"/>
<dbReference type="KEGG" id="rsu:NHU_04252"/>
<protein>
    <submittedName>
        <fullName evidence="3">Putative tricarboxylic transporter, TctB</fullName>
    </submittedName>
</protein>
<dbReference type="EMBL" id="AP014800">
    <property type="protein sequence ID" value="BAQ71366.1"/>
    <property type="molecule type" value="Genomic_DNA"/>
</dbReference>
<gene>
    <name evidence="3" type="ORF">NHU_04252</name>
</gene>
<name>A0A0D6B8K4_RHOSU</name>
<dbReference type="Pfam" id="PF07331">
    <property type="entry name" value="TctB"/>
    <property type="match status" value="1"/>
</dbReference>
<proteinExistence type="predicted"/>
<dbReference type="eggNOG" id="ENOG5030KZ0">
    <property type="taxonomic scope" value="Bacteria"/>
</dbReference>
<organism evidence="3 4">
    <name type="scientific">Rhodovulum sulfidophilum</name>
    <name type="common">Rhodobacter sulfidophilus</name>
    <dbReference type="NCBI Taxonomy" id="35806"/>
    <lineage>
        <taxon>Bacteria</taxon>
        <taxon>Pseudomonadati</taxon>
        <taxon>Pseudomonadota</taxon>
        <taxon>Alphaproteobacteria</taxon>
        <taxon>Rhodobacterales</taxon>
        <taxon>Paracoccaceae</taxon>
        <taxon>Rhodovulum</taxon>
    </lineage>
</organism>
<keyword evidence="1" id="KW-0472">Membrane</keyword>
<evidence type="ECO:0000259" key="2">
    <source>
        <dbReference type="Pfam" id="PF07331"/>
    </source>
</evidence>
<feature type="transmembrane region" description="Helical" evidence="1">
    <location>
        <begin position="126"/>
        <end position="144"/>
    </location>
</feature>
<reference evidence="3 4" key="1">
    <citation type="submission" date="2015-02" db="EMBL/GenBank/DDBJ databases">
        <title>Genome sequene of Rhodovulum sulfidophilum DSM 2351.</title>
        <authorList>
            <person name="Nagao N."/>
        </authorList>
    </citation>
    <scope>NUCLEOTIDE SEQUENCE [LARGE SCALE GENOMIC DNA]</scope>
    <source>
        <strain evidence="3 4">DSM 2351</strain>
    </source>
</reference>
<feature type="transmembrane region" description="Helical" evidence="1">
    <location>
        <begin position="103"/>
        <end position="119"/>
    </location>
</feature>
<dbReference type="InterPro" id="IPR009936">
    <property type="entry name" value="DUF1468"/>
</dbReference>
<dbReference type="AlphaFoldDB" id="A0A0D6B8K4"/>